<evidence type="ECO:0000259" key="1">
    <source>
        <dbReference type="PROSITE" id="PS50010"/>
    </source>
</evidence>
<reference evidence="2 3" key="1">
    <citation type="submission" date="2011-02" db="EMBL/GenBank/DDBJ databases">
        <title>The Genome Sequence of Sphaeroforma arctica JP610.</title>
        <authorList>
            <consortium name="The Broad Institute Genome Sequencing Platform"/>
            <person name="Russ C."/>
            <person name="Cuomo C."/>
            <person name="Young S.K."/>
            <person name="Zeng Q."/>
            <person name="Gargeya S."/>
            <person name="Alvarado L."/>
            <person name="Berlin A."/>
            <person name="Chapman S.B."/>
            <person name="Chen Z."/>
            <person name="Freedman E."/>
            <person name="Gellesch M."/>
            <person name="Goldberg J."/>
            <person name="Griggs A."/>
            <person name="Gujja S."/>
            <person name="Heilman E."/>
            <person name="Heiman D."/>
            <person name="Howarth C."/>
            <person name="Mehta T."/>
            <person name="Neiman D."/>
            <person name="Pearson M."/>
            <person name="Roberts A."/>
            <person name="Saif S."/>
            <person name="Shea T."/>
            <person name="Shenoy N."/>
            <person name="Sisk P."/>
            <person name="Stolte C."/>
            <person name="Sykes S."/>
            <person name="White J."/>
            <person name="Yandava C."/>
            <person name="Burger G."/>
            <person name="Gray M.W."/>
            <person name="Holland P.W.H."/>
            <person name="King N."/>
            <person name="Lang F.B.F."/>
            <person name="Roger A.J."/>
            <person name="Ruiz-Trillo I."/>
            <person name="Haas B."/>
            <person name="Nusbaum C."/>
            <person name="Birren B."/>
        </authorList>
    </citation>
    <scope>NUCLEOTIDE SEQUENCE [LARGE SCALE GENOMIC DNA]</scope>
    <source>
        <strain evidence="2 3">JP610</strain>
    </source>
</reference>
<dbReference type="Gene3D" id="1.20.900.10">
    <property type="entry name" value="Dbl homology (DH) domain"/>
    <property type="match status" value="1"/>
</dbReference>
<gene>
    <name evidence="2" type="ORF">SARC_13142</name>
</gene>
<dbReference type="GeneID" id="25913646"/>
<feature type="non-terminal residue" evidence="2">
    <location>
        <position position="1"/>
    </location>
</feature>
<protein>
    <recommendedName>
        <fullName evidence="1">DH domain-containing protein</fullName>
    </recommendedName>
</protein>
<dbReference type="Proteomes" id="UP000054560">
    <property type="component" value="Unassembled WGS sequence"/>
</dbReference>
<dbReference type="InterPro" id="IPR035899">
    <property type="entry name" value="DBL_dom_sf"/>
</dbReference>
<dbReference type="SUPFAM" id="SSF48065">
    <property type="entry name" value="DBL homology domain (DH-domain)"/>
    <property type="match status" value="1"/>
</dbReference>
<dbReference type="GO" id="GO:0005085">
    <property type="term" value="F:guanyl-nucleotide exchange factor activity"/>
    <property type="evidence" value="ECO:0007669"/>
    <property type="project" value="InterPro"/>
</dbReference>
<dbReference type="PROSITE" id="PS50010">
    <property type="entry name" value="DH_2"/>
    <property type="match status" value="1"/>
</dbReference>
<evidence type="ECO:0000313" key="3">
    <source>
        <dbReference type="Proteomes" id="UP000054560"/>
    </source>
</evidence>
<dbReference type="AlphaFoldDB" id="A0A0L0FE14"/>
<dbReference type="RefSeq" id="XP_014148210.1">
    <property type="nucleotide sequence ID" value="XM_014292735.1"/>
</dbReference>
<feature type="domain" description="DH" evidence="1">
    <location>
        <begin position="1"/>
        <end position="86"/>
    </location>
</feature>
<name>A0A0L0FE14_9EUKA</name>
<dbReference type="EMBL" id="KQ244532">
    <property type="protein sequence ID" value="KNC74308.1"/>
    <property type="molecule type" value="Genomic_DNA"/>
</dbReference>
<organism evidence="2 3">
    <name type="scientific">Sphaeroforma arctica JP610</name>
    <dbReference type="NCBI Taxonomy" id="667725"/>
    <lineage>
        <taxon>Eukaryota</taxon>
        <taxon>Ichthyosporea</taxon>
        <taxon>Ichthyophonida</taxon>
        <taxon>Sphaeroforma</taxon>
    </lineage>
</organism>
<sequence>RRMVLGEVISTETKYLNQLQVIEEYNVALRATDVLAEELMDIIIPECVDQLIAGHTGLLQAFETCAIVNDGQQVSLIGNEFRSDSS</sequence>
<accession>A0A0L0FE14</accession>
<keyword evidence="3" id="KW-1185">Reference proteome</keyword>
<evidence type="ECO:0000313" key="2">
    <source>
        <dbReference type="EMBL" id="KNC74308.1"/>
    </source>
</evidence>
<proteinExistence type="predicted"/>
<feature type="non-terminal residue" evidence="2">
    <location>
        <position position="86"/>
    </location>
</feature>
<dbReference type="OrthoDB" id="4066896at2759"/>
<dbReference type="InterPro" id="IPR000219">
    <property type="entry name" value="DH_dom"/>
</dbReference>